<organism evidence="1 2">
    <name type="scientific">Corymbia citriodora subsp. variegata</name>
    <dbReference type="NCBI Taxonomy" id="360336"/>
    <lineage>
        <taxon>Eukaryota</taxon>
        <taxon>Viridiplantae</taxon>
        <taxon>Streptophyta</taxon>
        <taxon>Embryophyta</taxon>
        <taxon>Tracheophyta</taxon>
        <taxon>Spermatophyta</taxon>
        <taxon>Magnoliopsida</taxon>
        <taxon>eudicotyledons</taxon>
        <taxon>Gunneridae</taxon>
        <taxon>Pentapetalae</taxon>
        <taxon>rosids</taxon>
        <taxon>malvids</taxon>
        <taxon>Myrtales</taxon>
        <taxon>Myrtaceae</taxon>
        <taxon>Myrtoideae</taxon>
        <taxon>Eucalypteae</taxon>
        <taxon>Corymbia</taxon>
    </lineage>
</organism>
<protein>
    <submittedName>
        <fullName evidence="1">Uncharacterized protein</fullName>
    </submittedName>
</protein>
<dbReference type="InterPro" id="IPR032675">
    <property type="entry name" value="LRR_dom_sf"/>
</dbReference>
<dbReference type="Gene3D" id="3.80.10.10">
    <property type="entry name" value="Ribonuclease Inhibitor"/>
    <property type="match status" value="1"/>
</dbReference>
<dbReference type="Gramene" id="rna-gnl|WGS:JABURB|Cocit.L1919.1">
    <property type="protein sequence ID" value="cds-KAF7848469.1"/>
    <property type="gene ID" value="gene-BT93_L1919"/>
</dbReference>
<accession>A0A8T0CQW8</accession>
<dbReference type="EMBL" id="MU090107">
    <property type="protein sequence ID" value="KAF7848469.1"/>
    <property type="molecule type" value="Genomic_DNA"/>
</dbReference>
<comment type="caution">
    <text evidence="1">The sequence shown here is derived from an EMBL/GenBank/DDBJ whole genome shotgun (WGS) entry which is preliminary data.</text>
</comment>
<dbReference type="PANTHER" id="PTHR47186:SF3">
    <property type="entry name" value="OS09G0267800 PROTEIN"/>
    <property type="match status" value="1"/>
</dbReference>
<gene>
    <name evidence="1" type="ORF">BT93_L1919</name>
</gene>
<evidence type="ECO:0000313" key="2">
    <source>
        <dbReference type="Proteomes" id="UP000806378"/>
    </source>
</evidence>
<name>A0A8T0CQW8_CORYI</name>
<dbReference type="Proteomes" id="UP000806378">
    <property type="component" value="Unassembled WGS sequence"/>
</dbReference>
<proteinExistence type="predicted"/>
<sequence>MLDLSRSNIEDDWDGLSQFQMTKNLKVLDLTGCTKITRTPDFSDFMSLEVLILSGCVKLITIDSSIRKLELLKTLNIEGCRYLRQVPTLHSSTQIVRDRDTGLIERLRMRPQATWGRFRASSLRQDNHW</sequence>
<reference evidence="1" key="1">
    <citation type="submission" date="2020-05" db="EMBL/GenBank/DDBJ databases">
        <title>WGS assembly of Corymbia citriodora subspecies variegata.</title>
        <authorList>
            <person name="Barry K."/>
            <person name="Hundley H."/>
            <person name="Shu S."/>
            <person name="Jenkins J."/>
            <person name="Grimwood J."/>
            <person name="Baten A."/>
        </authorList>
    </citation>
    <scope>NUCLEOTIDE SEQUENCE</scope>
    <source>
        <strain evidence="1">CV2-018</strain>
    </source>
</reference>
<dbReference type="PANTHER" id="PTHR47186">
    <property type="entry name" value="LEUCINE-RICH REPEAT-CONTAINING PROTEIN 57"/>
    <property type="match status" value="1"/>
</dbReference>
<dbReference type="AlphaFoldDB" id="A0A8T0CQW8"/>
<keyword evidence="2" id="KW-1185">Reference proteome</keyword>
<dbReference type="SUPFAM" id="SSF52058">
    <property type="entry name" value="L domain-like"/>
    <property type="match status" value="1"/>
</dbReference>
<evidence type="ECO:0000313" key="1">
    <source>
        <dbReference type="EMBL" id="KAF7848469.1"/>
    </source>
</evidence>
<dbReference type="OrthoDB" id="1733683at2759"/>